<proteinExistence type="predicted"/>
<dbReference type="InterPro" id="IPR036397">
    <property type="entry name" value="RNaseH_sf"/>
</dbReference>
<dbReference type="PANTHER" id="PTHR43790:SF4">
    <property type="entry name" value="GUANOSINE IMPORT ATP-BINDING PROTEIN NUPO"/>
    <property type="match status" value="1"/>
</dbReference>
<evidence type="ECO:0000313" key="9">
    <source>
        <dbReference type="EMBL" id="CAI8041991.1"/>
    </source>
</evidence>
<dbReference type="Gene3D" id="1.10.10.160">
    <property type="match status" value="1"/>
</dbReference>
<feature type="domain" description="ABC transporter" evidence="6">
    <location>
        <begin position="829"/>
        <end position="1082"/>
    </location>
</feature>
<evidence type="ECO:0000259" key="7">
    <source>
        <dbReference type="PROSITE" id="PS51198"/>
    </source>
</evidence>
<gene>
    <name evidence="9" type="ORF">GBAR_LOCUS23315</name>
</gene>
<dbReference type="Pfam" id="PF00580">
    <property type="entry name" value="UvrD-helicase"/>
    <property type="match status" value="1"/>
</dbReference>
<dbReference type="GO" id="GO:0003676">
    <property type="term" value="F:nucleic acid binding"/>
    <property type="evidence" value="ECO:0007669"/>
    <property type="project" value="InterPro"/>
</dbReference>
<dbReference type="GO" id="GO:0016887">
    <property type="term" value="F:ATP hydrolysis activity"/>
    <property type="evidence" value="ECO:0007669"/>
    <property type="project" value="InterPro"/>
</dbReference>
<dbReference type="Pfam" id="PF00005">
    <property type="entry name" value="ABC_tran"/>
    <property type="match status" value="3"/>
</dbReference>
<organism evidence="9 10">
    <name type="scientific">Geodia barretti</name>
    <name type="common">Barrett's horny sponge</name>
    <dbReference type="NCBI Taxonomy" id="519541"/>
    <lineage>
        <taxon>Eukaryota</taxon>
        <taxon>Metazoa</taxon>
        <taxon>Porifera</taxon>
        <taxon>Demospongiae</taxon>
        <taxon>Heteroscleromorpha</taxon>
        <taxon>Tetractinellida</taxon>
        <taxon>Astrophorina</taxon>
        <taxon>Geodiidae</taxon>
        <taxon>Geodia</taxon>
    </lineage>
</organism>
<dbReference type="GO" id="GO:0005524">
    <property type="term" value="F:ATP binding"/>
    <property type="evidence" value="ECO:0007669"/>
    <property type="project" value="UniProtKB-UniRule"/>
</dbReference>
<keyword evidence="3 5" id="KW-0347">Helicase</keyword>
<feature type="domain" description="UvrD-like helicase ATP-binding" evidence="7">
    <location>
        <begin position="11"/>
        <end position="300"/>
    </location>
</feature>
<dbReference type="InterPro" id="IPR013520">
    <property type="entry name" value="Ribonucl_H"/>
</dbReference>
<protein>
    <submittedName>
        <fullName evidence="9">Guanosine import ATP-binding protein NupO</fullName>
    </submittedName>
</protein>
<dbReference type="CDD" id="cd17932">
    <property type="entry name" value="DEXQc_UvrD"/>
    <property type="match status" value="1"/>
</dbReference>
<dbReference type="Gene3D" id="3.30.420.10">
    <property type="entry name" value="Ribonuclease H-like superfamily/Ribonuclease H"/>
    <property type="match status" value="1"/>
</dbReference>
<dbReference type="Gene3D" id="3.40.50.300">
    <property type="entry name" value="P-loop containing nucleotide triphosphate hydrolases"/>
    <property type="match status" value="6"/>
</dbReference>
<dbReference type="InterPro" id="IPR013986">
    <property type="entry name" value="DExx_box_DNA_helicase_dom_sf"/>
</dbReference>
<reference evidence="9" key="1">
    <citation type="submission" date="2023-03" db="EMBL/GenBank/DDBJ databases">
        <authorList>
            <person name="Steffen K."/>
            <person name="Cardenas P."/>
        </authorList>
    </citation>
    <scope>NUCLEOTIDE SEQUENCE</scope>
</reference>
<dbReference type="SUPFAM" id="SSF53098">
    <property type="entry name" value="Ribonuclease H-like"/>
    <property type="match status" value="1"/>
</dbReference>
<dbReference type="InterPro" id="IPR050107">
    <property type="entry name" value="ABC_carbohydrate_import_ATPase"/>
</dbReference>
<feature type="domain" description="ABC transporter" evidence="6">
    <location>
        <begin position="1101"/>
        <end position="1345"/>
    </location>
</feature>
<dbReference type="CDD" id="cd06127">
    <property type="entry name" value="DEDDh"/>
    <property type="match status" value="1"/>
</dbReference>
<evidence type="ECO:0000256" key="4">
    <source>
        <dbReference type="ARBA" id="ARBA00022840"/>
    </source>
</evidence>
<dbReference type="PROSITE" id="PS51198">
    <property type="entry name" value="UVRD_HELICASE_ATP_BIND"/>
    <property type="match status" value="1"/>
</dbReference>
<dbReference type="PANTHER" id="PTHR43790">
    <property type="entry name" value="CARBOHYDRATE TRANSPORT ATP-BINDING PROTEIN MG119-RELATED"/>
    <property type="match status" value="1"/>
</dbReference>
<sequence>MNRMMTMEILQELNEKQQQAAAHTDGAMLVVAGPGTGKTNVITHRIAHLIRNHQIAPQQIFAVTFTNKAAQEMLDRIKELLGTTQGLEVRIHTFHAFCVRLLREHAETIGLGVNFAIFSQETQEEVLIECLRELGQNRLTYPPWMLRDIIGAYKIKLEDPTADRDEIRLGDGTVINDPVQVQDILDLLKAYQTKLAAHNALDFDDLISKSVEVLEQVPDVRAEYHNDIRFILVDEYQDINAAQYALLKLLSRSPQHNVMVVADEDQSIYSWRGSNPKYIEQFKKDFNPSVVELEEHYRCSERILRAAGAVIAKNTRQKESVLKTHKGAGNTLYHYMTETPDREANLVITLIRRLVEGRHYSYGDIAVFYRTHQLAETLADRLHQERIQFQRIGRTNSFQEEHAQGILSYLNFIQWQLPRDIEKAVNFPQQLIDDLTLVRLKWLAQQKDITLIELLRKIDDYRDDVGPLTRWNVRQFFQQIDHFHERIEEEKILTIANRLFDLLSYRRSPYQSEDMHEIENQPEIPGLRAATDTLYSAIDRGDPIHLMASYGVDSHCAAHMIGSTLEQYLNLSIDIELLPLDSSLTPTMDESGVNILIGDFGELPERKGTTILLGSAFLSFIQDRILIGHNIAEFDNPVLERDLGRYLKRGLSNPYYDTLTTAQRLYPRESCSLEALSTKFKIEHDTMHRAIEDVQVNRDVFDELIKEDLRRREARSLPELVPLVGIGILAAQEEQQDIGINEEIEGGIKTYCQAAARYIRTHRPDLDWLEADLQPTERQSVQDFINTLKQMQIEESPEDRDWEARRARFMNGVLHFETTSVERRLTDFLDYQKLINSADEVEVETDKITLMTLHAAKGTEFPVVVIILGLEDGHSRFDAQTSHYRNLRRNAACSTSPNEGEIYFRDEPVNINNPRTAIKLGIGMVQQHFTLIPALTALENIVLAKEPRRFKTLLDTATAHRAITGLAEQLGFHLDLNAKVESLPIGGQQYAEILKALYHGAETLILDEPTAVLAPQEVTGLFDCLRGLKAEGKSVILITHKLGEVMAVADTITVMRSGKSVASLPKAETDAAKLSELMIGKKIFNSITTQKRSDKPSEPMLHLEGVTLRAKNGRAPVRWGWSRRFRRGDCRDRRGGGNGQNELIEVLTGLRKSDSGTITLNDESIVNRSPAEIRRKRVVHLPADRHRHGISLDDRVDENLILGSHNQLPFCRHGLIKQKAAHQFADDMIEKYEIRAGGVNLPIRTLSGGNQQKVVVARELEGDPELIIAAHPTRGLDINAAQFVHQQLIDARNRSKGILLISADLEELLSLSDRIAVMYNGRITGILQPSETNESQLGELMLGNSNMNIVQVENVSKHFGEFKAVDNVSFNIEKGSVYGLLGPNGAGKTTTIRMIMDIIAPDSGQIIFSENQQSRDFADQIGYLPEERGLYRKMKVKDVILFMAELRGMNRTDTFNEIDRWLQKMDLTEWKNKKIEELSKGMAQKIQFIATVIHKPELIILDEPFSGLDPINMTLLKDLMLET</sequence>
<dbReference type="InterPro" id="IPR017871">
    <property type="entry name" value="ABC_transporter-like_CS"/>
</dbReference>
<keyword evidence="2 5" id="KW-0378">Hydrolase</keyword>
<evidence type="ECO:0000256" key="1">
    <source>
        <dbReference type="ARBA" id="ARBA00022741"/>
    </source>
</evidence>
<name>A0AA35T7X3_GEOBA</name>
<dbReference type="GO" id="GO:0004386">
    <property type="term" value="F:helicase activity"/>
    <property type="evidence" value="ECO:0007669"/>
    <property type="project" value="UniProtKB-UniRule"/>
</dbReference>
<feature type="domain" description="UvrD-like helicase C-terminal" evidence="8">
    <location>
        <begin position="301"/>
        <end position="858"/>
    </location>
</feature>
<dbReference type="PROSITE" id="PS50893">
    <property type="entry name" value="ABC_TRANSPORTER_2"/>
    <property type="match status" value="3"/>
</dbReference>
<evidence type="ECO:0000256" key="2">
    <source>
        <dbReference type="ARBA" id="ARBA00022801"/>
    </source>
</evidence>
<evidence type="ECO:0000259" key="8">
    <source>
        <dbReference type="PROSITE" id="PS51217"/>
    </source>
</evidence>
<evidence type="ECO:0000313" key="10">
    <source>
        <dbReference type="Proteomes" id="UP001174909"/>
    </source>
</evidence>
<comment type="caution">
    <text evidence="9">The sequence shown here is derived from an EMBL/GenBank/DDBJ whole genome shotgun (WGS) entry which is preliminary data.</text>
</comment>
<dbReference type="Pfam" id="PF00929">
    <property type="entry name" value="RNase_T"/>
    <property type="match status" value="1"/>
</dbReference>
<dbReference type="InterPro" id="IPR014016">
    <property type="entry name" value="UvrD-like_ATP-bd"/>
</dbReference>
<dbReference type="PROSITE" id="PS51217">
    <property type="entry name" value="UVRD_HELICASE_CTER"/>
    <property type="match status" value="1"/>
</dbReference>
<dbReference type="PROSITE" id="PS00211">
    <property type="entry name" value="ABC_TRANSPORTER_1"/>
    <property type="match status" value="2"/>
</dbReference>
<dbReference type="CDD" id="cd03215">
    <property type="entry name" value="ABC_Carb_Monos_II"/>
    <property type="match status" value="1"/>
</dbReference>
<evidence type="ECO:0000259" key="6">
    <source>
        <dbReference type="PROSITE" id="PS50893"/>
    </source>
</evidence>
<evidence type="ECO:0000256" key="3">
    <source>
        <dbReference type="ARBA" id="ARBA00022806"/>
    </source>
</evidence>
<feature type="domain" description="ABC transporter" evidence="6">
    <location>
        <begin position="1350"/>
        <end position="1523"/>
    </location>
</feature>
<feature type="binding site" evidence="5">
    <location>
        <begin position="32"/>
        <end position="39"/>
    </location>
    <ligand>
        <name>ATP</name>
        <dbReference type="ChEBI" id="CHEBI:30616"/>
    </ligand>
</feature>
<dbReference type="Gene3D" id="1.10.486.10">
    <property type="entry name" value="PCRA, domain 4"/>
    <property type="match status" value="2"/>
</dbReference>
<dbReference type="InterPro" id="IPR012337">
    <property type="entry name" value="RNaseH-like_sf"/>
</dbReference>
<keyword evidence="10" id="KW-1185">Reference proteome</keyword>
<accession>A0AA35T7X3</accession>
<keyword evidence="4 5" id="KW-0067">ATP-binding</keyword>
<dbReference type="InterPro" id="IPR014017">
    <property type="entry name" value="DNA_helicase_UvrD-like_C"/>
</dbReference>
<dbReference type="SMART" id="SM00382">
    <property type="entry name" value="AAA"/>
    <property type="match status" value="2"/>
</dbReference>
<dbReference type="EMBL" id="CASHTH010003231">
    <property type="protein sequence ID" value="CAI8041991.1"/>
    <property type="molecule type" value="Genomic_DNA"/>
</dbReference>
<keyword evidence="1 5" id="KW-0547">Nucleotide-binding</keyword>
<dbReference type="Proteomes" id="UP001174909">
    <property type="component" value="Unassembled WGS sequence"/>
</dbReference>
<dbReference type="SUPFAM" id="SSF52540">
    <property type="entry name" value="P-loop containing nucleoside triphosphate hydrolases"/>
    <property type="match status" value="5"/>
</dbReference>
<dbReference type="Pfam" id="PF13361">
    <property type="entry name" value="UvrD_C"/>
    <property type="match status" value="1"/>
</dbReference>
<dbReference type="InterPro" id="IPR003439">
    <property type="entry name" value="ABC_transporter-like_ATP-bd"/>
</dbReference>
<dbReference type="InterPro" id="IPR027417">
    <property type="entry name" value="P-loop_NTPase"/>
</dbReference>
<dbReference type="InterPro" id="IPR003593">
    <property type="entry name" value="AAA+_ATPase"/>
</dbReference>
<evidence type="ECO:0000256" key="5">
    <source>
        <dbReference type="PROSITE-ProRule" id="PRU00560"/>
    </source>
</evidence>